<dbReference type="Pfam" id="PF13690">
    <property type="entry name" value="CheX"/>
    <property type="match status" value="1"/>
</dbReference>
<dbReference type="EMBL" id="UPPP01000055">
    <property type="protein sequence ID" value="VBB05396.1"/>
    <property type="molecule type" value="Genomic_DNA"/>
</dbReference>
<dbReference type="InterPro" id="IPR028051">
    <property type="entry name" value="CheX-like_dom"/>
</dbReference>
<dbReference type="SUPFAM" id="SSF103039">
    <property type="entry name" value="CheC-like"/>
    <property type="match status" value="1"/>
</dbReference>
<evidence type="ECO:0000313" key="3">
    <source>
        <dbReference type="EMBL" id="VBB05396.1"/>
    </source>
</evidence>
<protein>
    <submittedName>
        <fullName evidence="3">Chemotaxis phosphatase chex</fullName>
    </submittedName>
</protein>
<evidence type="ECO:0000313" key="4">
    <source>
        <dbReference type="Proteomes" id="UP000277811"/>
    </source>
</evidence>
<gene>
    <name evidence="3" type="ORF">LUCI_0605</name>
</gene>
<dbReference type="Proteomes" id="UP000277811">
    <property type="component" value="Unassembled WGS sequence"/>
</dbReference>
<evidence type="ECO:0000256" key="1">
    <source>
        <dbReference type="ARBA" id="ARBA00022500"/>
    </source>
</evidence>
<accession>A0A498QYX0</accession>
<keyword evidence="1" id="KW-0145">Chemotaxis</keyword>
<dbReference type="RefSeq" id="WP_122626386.1">
    <property type="nucleotide sequence ID" value="NZ_UPPP01000055.1"/>
</dbReference>
<evidence type="ECO:0000259" key="2">
    <source>
        <dbReference type="Pfam" id="PF13690"/>
    </source>
</evidence>
<dbReference type="CDD" id="cd17906">
    <property type="entry name" value="CheX"/>
    <property type="match status" value="1"/>
</dbReference>
<dbReference type="AlphaFoldDB" id="A0A498QYX0"/>
<proteinExistence type="predicted"/>
<sequence length="153" mass="16636">MDAKIVNPFLEAVSQVLPQLGFQNISRGKMGVQEQFVFSKGVTILIGMTNQVRGNIAYNMSESTAKKFASTMMMGMPVDGLNEMAQSAIAELVNMVTASAAISLEKQGLLVDISPPSLIIGENFKARLSNHRYLALEMLVDQELVELNIGLES</sequence>
<dbReference type="OrthoDB" id="9788100at2"/>
<reference evidence="3 4" key="1">
    <citation type="submission" date="2018-06" db="EMBL/GenBank/DDBJ databases">
        <authorList>
            <person name="Strepis N."/>
        </authorList>
    </citation>
    <scope>NUCLEOTIDE SEQUENCE [LARGE SCALE GENOMIC DNA]</scope>
    <source>
        <strain evidence="3">LUCI</strain>
    </source>
</reference>
<keyword evidence="4" id="KW-1185">Reference proteome</keyword>
<dbReference type="PANTHER" id="PTHR39452:SF1">
    <property type="entry name" value="CHEY-P PHOSPHATASE CHEX"/>
    <property type="match status" value="1"/>
</dbReference>
<feature type="domain" description="Chemotaxis phosphatase CheX-like" evidence="2">
    <location>
        <begin position="42"/>
        <end position="129"/>
    </location>
</feature>
<dbReference type="InterPro" id="IPR038756">
    <property type="entry name" value="CheX-like"/>
</dbReference>
<dbReference type="Gene3D" id="3.40.1550.10">
    <property type="entry name" value="CheC-like"/>
    <property type="match status" value="1"/>
</dbReference>
<dbReference type="InterPro" id="IPR028976">
    <property type="entry name" value="CheC-like_sf"/>
</dbReference>
<organism evidence="3 4">
    <name type="scientific">Lucifera butyrica</name>
    <dbReference type="NCBI Taxonomy" id="1351585"/>
    <lineage>
        <taxon>Bacteria</taxon>
        <taxon>Bacillati</taxon>
        <taxon>Bacillota</taxon>
        <taxon>Negativicutes</taxon>
        <taxon>Veillonellales</taxon>
        <taxon>Veillonellaceae</taxon>
        <taxon>Lucifera</taxon>
    </lineage>
</organism>
<name>A0A498QYX0_9FIRM</name>
<dbReference type="PANTHER" id="PTHR39452">
    <property type="entry name" value="CHEY-P PHOSPHATASE CHEX"/>
    <property type="match status" value="1"/>
</dbReference>
<dbReference type="GO" id="GO:0006935">
    <property type="term" value="P:chemotaxis"/>
    <property type="evidence" value="ECO:0007669"/>
    <property type="project" value="UniProtKB-KW"/>
</dbReference>